<dbReference type="Pfam" id="PF01687">
    <property type="entry name" value="Flavokinase"/>
    <property type="match status" value="1"/>
</dbReference>
<keyword evidence="18" id="KW-1185">Reference proteome</keyword>
<dbReference type="Pfam" id="PF06574">
    <property type="entry name" value="FAD_syn"/>
    <property type="match status" value="1"/>
</dbReference>
<dbReference type="SUPFAM" id="SSF52374">
    <property type="entry name" value="Nucleotidylyl transferase"/>
    <property type="match status" value="1"/>
</dbReference>
<dbReference type="HOGENOM" id="CLU_048437_0_0_7"/>
<dbReference type="GO" id="GO:0006747">
    <property type="term" value="P:FAD biosynthetic process"/>
    <property type="evidence" value="ECO:0007669"/>
    <property type="project" value="UniProtKB-UniRule"/>
</dbReference>
<gene>
    <name evidence="17" type="ORF">Desaf_1308</name>
</gene>
<dbReference type="PANTHER" id="PTHR22749">
    <property type="entry name" value="RIBOFLAVIN KINASE/FMN ADENYLYLTRANSFERASE"/>
    <property type="match status" value="1"/>
</dbReference>
<evidence type="ECO:0000313" key="17">
    <source>
        <dbReference type="EMBL" id="EGJ49647.1"/>
    </source>
</evidence>
<dbReference type="AlphaFoldDB" id="F3YZ02"/>
<reference evidence="17 18" key="1">
    <citation type="journal article" date="2011" name="J. Bacteriol.">
        <title>Genome sequence of the mercury-methylating and pleomorphic Desulfovibrio africanus Strain Walvis Bay.</title>
        <authorList>
            <person name="Brown S.D."/>
            <person name="Wall J.D."/>
            <person name="Kucken A.M."/>
            <person name="Gilmour C.C."/>
            <person name="Podar M."/>
            <person name="Brandt C.C."/>
            <person name="Teshima H."/>
            <person name="Detter J.C."/>
            <person name="Han C.S."/>
            <person name="Land M.L."/>
            <person name="Lucas S."/>
            <person name="Han J."/>
            <person name="Pennacchio L."/>
            <person name="Nolan M."/>
            <person name="Pitluck S."/>
            <person name="Woyke T."/>
            <person name="Goodwin L."/>
            <person name="Palumbo A.V."/>
            <person name="Elias D.A."/>
        </authorList>
    </citation>
    <scope>NUCLEOTIDE SEQUENCE [LARGE SCALE GENOMIC DNA]</scope>
    <source>
        <strain evidence="17 18">Walvis Bay</strain>
    </source>
</reference>
<dbReference type="RefSeq" id="WP_014259442.1">
    <property type="nucleotide sequence ID" value="NC_016629.1"/>
</dbReference>
<evidence type="ECO:0000256" key="13">
    <source>
        <dbReference type="ARBA" id="ARBA00047880"/>
    </source>
</evidence>
<dbReference type="PIRSF" id="PIRSF004491">
    <property type="entry name" value="FAD_Synth"/>
    <property type="match status" value="1"/>
</dbReference>
<evidence type="ECO:0000256" key="9">
    <source>
        <dbReference type="ARBA" id="ARBA00022777"/>
    </source>
</evidence>
<comment type="similarity">
    <text evidence="15">Belongs to the ribF family.</text>
</comment>
<dbReference type="GO" id="GO:0009231">
    <property type="term" value="P:riboflavin biosynthetic process"/>
    <property type="evidence" value="ECO:0007669"/>
    <property type="project" value="InterPro"/>
</dbReference>
<evidence type="ECO:0000256" key="5">
    <source>
        <dbReference type="ARBA" id="ARBA00022643"/>
    </source>
</evidence>
<comment type="pathway">
    <text evidence="3 15">Cofactor biosynthesis; FMN biosynthesis; FMN from riboflavin (ATP route): step 1/1.</text>
</comment>
<evidence type="ECO:0000256" key="2">
    <source>
        <dbReference type="ARBA" id="ARBA00004726"/>
    </source>
</evidence>
<keyword evidence="9 15" id="KW-0418">Kinase</keyword>
<evidence type="ECO:0000256" key="11">
    <source>
        <dbReference type="ARBA" id="ARBA00022840"/>
    </source>
</evidence>
<proteinExistence type="inferred from homology"/>
<dbReference type="GO" id="GO:0008531">
    <property type="term" value="F:riboflavin kinase activity"/>
    <property type="evidence" value="ECO:0007669"/>
    <property type="project" value="UniProtKB-UniRule"/>
</dbReference>
<evidence type="ECO:0000256" key="8">
    <source>
        <dbReference type="ARBA" id="ARBA00022741"/>
    </source>
</evidence>
<dbReference type="InterPro" id="IPR023468">
    <property type="entry name" value="Riboflavin_kinase"/>
</dbReference>
<comment type="pathway">
    <text evidence="2 15">Cofactor biosynthesis; FAD biosynthesis; FAD from FMN: step 1/1.</text>
</comment>
<keyword evidence="11 15" id="KW-0067">ATP-binding</keyword>
<organism evidence="17 18">
    <name type="scientific">Desulfocurvibacter africanus subsp. africanus str. Walvis Bay</name>
    <dbReference type="NCBI Taxonomy" id="690850"/>
    <lineage>
        <taxon>Bacteria</taxon>
        <taxon>Pseudomonadati</taxon>
        <taxon>Thermodesulfobacteriota</taxon>
        <taxon>Desulfovibrionia</taxon>
        <taxon>Desulfovibrionales</taxon>
        <taxon>Desulfovibrionaceae</taxon>
        <taxon>Desulfocurvibacter</taxon>
    </lineage>
</organism>
<dbReference type="Gene3D" id="3.40.50.620">
    <property type="entry name" value="HUPs"/>
    <property type="match status" value="1"/>
</dbReference>
<keyword evidence="5 15" id="KW-0288">FMN</keyword>
<dbReference type="InterPro" id="IPR015864">
    <property type="entry name" value="FAD_synthase"/>
</dbReference>
<dbReference type="InterPro" id="IPR002606">
    <property type="entry name" value="Riboflavin_kinase_bac"/>
</dbReference>
<keyword evidence="7 15" id="KW-0548">Nucleotidyltransferase</keyword>
<evidence type="ECO:0000256" key="1">
    <source>
        <dbReference type="ARBA" id="ARBA00002121"/>
    </source>
</evidence>
<dbReference type="InterPro" id="IPR015865">
    <property type="entry name" value="Riboflavin_kinase_bac/euk"/>
</dbReference>
<evidence type="ECO:0000256" key="15">
    <source>
        <dbReference type="PIRNR" id="PIRNR004491"/>
    </source>
</evidence>
<dbReference type="SUPFAM" id="SSF82114">
    <property type="entry name" value="Riboflavin kinase-like"/>
    <property type="match status" value="1"/>
</dbReference>
<dbReference type="EC" id="2.7.7.2" evidence="15"/>
<keyword evidence="4 15" id="KW-0285">Flavoprotein</keyword>
<evidence type="ECO:0000256" key="14">
    <source>
        <dbReference type="ARBA" id="ARBA00049494"/>
    </source>
</evidence>
<evidence type="ECO:0000256" key="10">
    <source>
        <dbReference type="ARBA" id="ARBA00022827"/>
    </source>
</evidence>
<keyword evidence="6 15" id="KW-0808">Transferase</keyword>
<evidence type="ECO:0000313" key="18">
    <source>
        <dbReference type="Proteomes" id="UP000007844"/>
    </source>
</evidence>
<accession>F3YZ02</accession>
<dbReference type="CDD" id="cd02064">
    <property type="entry name" value="FAD_synthetase_N"/>
    <property type="match status" value="1"/>
</dbReference>
<evidence type="ECO:0000256" key="4">
    <source>
        <dbReference type="ARBA" id="ARBA00022630"/>
    </source>
</evidence>
<dbReference type="EC" id="2.7.1.26" evidence="15"/>
<keyword evidence="8 15" id="KW-0547">Nucleotide-binding</keyword>
<dbReference type="NCBIfam" id="TIGR00083">
    <property type="entry name" value="ribF"/>
    <property type="match status" value="1"/>
</dbReference>
<dbReference type="FunFam" id="3.40.50.620:FF:000021">
    <property type="entry name" value="Riboflavin biosynthesis protein"/>
    <property type="match status" value="1"/>
</dbReference>
<comment type="function">
    <text evidence="1">Catalyzes the phosphorylation of riboflavin to FMN followed by the adenylation of FMN to FAD.</text>
</comment>
<dbReference type="NCBIfam" id="NF004162">
    <property type="entry name" value="PRK05627.1-5"/>
    <property type="match status" value="1"/>
</dbReference>
<evidence type="ECO:0000259" key="16">
    <source>
        <dbReference type="SMART" id="SM00904"/>
    </source>
</evidence>
<comment type="catalytic activity">
    <reaction evidence="14 15">
        <text>FMN + ATP + H(+) = FAD + diphosphate</text>
        <dbReference type="Rhea" id="RHEA:17237"/>
        <dbReference type="ChEBI" id="CHEBI:15378"/>
        <dbReference type="ChEBI" id="CHEBI:30616"/>
        <dbReference type="ChEBI" id="CHEBI:33019"/>
        <dbReference type="ChEBI" id="CHEBI:57692"/>
        <dbReference type="ChEBI" id="CHEBI:58210"/>
        <dbReference type="EC" id="2.7.7.2"/>
    </reaction>
</comment>
<dbReference type="eggNOG" id="COG0196">
    <property type="taxonomic scope" value="Bacteria"/>
</dbReference>
<dbReference type="InterPro" id="IPR014729">
    <property type="entry name" value="Rossmann-like_a/b/a_fold"/>
</dbReference>
<comment type="catalytic activity">
    <reaction evidence="13 15">
        <text>riboflavin + ATP = FMN + ADP + H(+)</text>
        <dbReference type="Rhea" id="RHEA:14357"/>
        <dbReference type="ChEBI" id="CHEBI:15378"/>
        <dbReference type="ChEBI" id="CHEBI:30616"/>
        <dbReference type="ChEBI" id="CHEBI:57986"/>
        <dbReference type="ChEBI" id="CHEBI:58210"/>
        <dbReference type="ChEBI" id="CHEBI:456216"/>
        <dbReference type="EC" id="2.7.1.26"/>
    </reaction>
</comment>
<dbReference type="GO" id="GO:0003919">
    <property type="term" value="F:FMN adenylyltransferase activity"/>
    <property type="evidence" value="ECO:0007669"/>
    <property type="project" value="UniProtKB-UniRule"/>
</dbReference>
<keyword evidence="12" id="KW-0511">Multifunctional enzyme</keyword>
<dbReference type="UniPathway" id="UPA00276">
    <property type="reaction ID" value="UER00406"/>
</dbReference>
<dbReference type="PANTHER" id="PTHR22749:SF6">
    <property type="entry name" value="RIBOFLAVIN KINASE"/>
    <property type="match status" value="1"/>
</dbReference>
<dbReference type="GO" id="GO:0005524">
    <property type="term" value="F:ATP binding"/>
    <property type="evidence" value="ECO:0007669"/>
    <property type="project" value="UniProtKB-UniRule"/>
</dbReference>
<dbReference type="KEGG" id="daf:Desaf_1308"/>
<dbReference type="Proteomes" id="UP000007844">
    <property type="component" value="Chromosome"/>
</dbReference>
<dbReference type="STRING" id="690850.Desaf_1308"/>
<dbReference type="Gene3D" id="2.40.30.30">
    <property type="entry name" value="Riboflavin kinase-like"/>
    <property type="match status" value="1"/>
</dbReference>
<evidence type="ECO:0000256" key="6">
    <source>
        <dbReference type="ARBA" id="ARBA00022679"/>
    </source>
</evidence>
<evidence type="ECO:0000256" key="12">
    <source>
        <dbReference type="ARBA" id="ARBA00023268"/>
    </source>
</evidence>
<dbReference type="SMART" id="SM00904">
    <property type="entry name" value="Flavokinase"/>
    <property type="match status" value="1"/>
</dbReference>
<dbReference type="FunFam" id="2.40.30.30:FF:000003">
    <property type="entry name" value="Riboflavin biosynthesis protein"/>
    <property type="match status" value="1"/>
</dbReference>
<evidence type="ECO:0000256" key="3">
    <source>
        <dbReference type="ARBA" id="ARBA00005201"/>
    </source>
</evidence>
<sequence length="315" mass="35183">MITVNSIDEISLALEGSCATIGNFDGVHKGHQRLISMTAQRALERGLTSVVVTFEPHPLRFFTGRKSPPSITLLPQKLELIAALGPQVTLVLPFNHELAALEPEAFVRRYLVDGLRVKELFIGYDYAFGKGRLGNYGLLTLLGQEHGFAVEQIDPVIVGEAIVSSTRVRDMVESGRVWEAHDLLGRFYQVRGMVIHGRKRGGDLLGFPTANLEPYDELLPKPGVYAVWVETEYPGELRRGVANIGHNPTFGENALSVEAHILDYKAQLYGREIRIHFVQRIRDERKFSGPQELVARINEDVRLSRQILDLAAARP</sequence>
<dbReference type="GO" id="GO:0009398">
    <property type="term" value="P:FMN biosynthetic process"/>
    <property type="evidence" value="ECO:0007669"/>
    <property type="project" value="UniProtKB-UniRule"/>
</dbReference>
<keyword evidence="10 15" id="KW-0274">FAD</keyword>
<feature type="domain" description="Riboflavin kinase" evidence="16">
    <location>
        <begin position="183"/>
        <end position="309"/>
    </location>
</feature>
<evidence type="ECO:0000256" key="7">
    <source>
        <dbReference type="ARBA" id="ARBA00022695"/>
    </source>
</evidence>
<dbReference type="EMBL" id="CP003221">
    <property type="protein sequence ID" value="EGJ49647.1"/>
    <property type="molecule type" value="Genomic_DNA"/>
</dbReference>
<name>F3YZ02_DESAF</name>
<dbReference type="NCBIfam" id="NF004160">
    <property type="entry name" value="PRK05627.1-3"/>
    <property type="match status" value="1"/>
</dbReference>
<protein>
    <recommendedName>
        <fullName evidence="15">Riboflavin biosynthesis protein</fullName>
    </recommendedName>
    <domain>
        <recommendedName>
            <fullName evidence="15">Riboflavin kinase</fullName>
            <ecNumber evidence="15">2.7.1.26</ecNumber>
        </recommendedName>
        <alternativeName>
            <fullName evidence="15">Flavokinase</fullName>
        </alternativeName>
    </domain>
    <domain>
        <recommendedName>
            <fullName evidence="15">FMN adenylyltransferase</fullName>
            <ecNumber evidence="15">2.7.7.2</ecNumber>
        </recommendedName>
        <alternativeName>
            <fullName evidence="15">FAD pyrophosphorylase</fullName>
        </alternativeName>
        <alternativeName>
            <fullName evidence="15">FAD synthase</fullName>
        </alternativeName>
    </domain>
</protein>
<dbReference type="InterPro" id="IPR023465">
    <property type="entry name" value="Riboflavin_kinase_dom_sf"/>
</dbReference>
<dbReference type="UniPathway" id="UPA00277">
    <property type="reaction ID" value="UER00407"/>
</dbReference>